<organism evidence="1 2">
    <name type="scientific">Dialister micraerophilus UPII 345-E</name>
    <dbReference type="NCBI Taxonomy" id="910314"/>
    <lineage>
        <taxon>Bacteria</taxon>
        <taxon>Bacillati</taxon>
        <taxon>Bacillota</taxon>
        <taxon>Negativicutes</taxon>
        <taxon>Veillonellales</taxon>
        <taxon>Veillonellaceae</taxon>
        <taxon>Dialister</taxon>
    </lineage>
</organism>
<evidence type="ECO:0000313" key="1">
    <source>
        <dbReference type="EMBL" id="EFR42924.1"/>
    </source>
</evidence>
<dbReference type="eggNOG" id="COG4695">
    <property type="taxonomic scope" value="Bacteria"/>
</dbReference>
<protein>
    <submittedName>
        <fullName evidence="1">Phage portal protein, HK97 family</fullName>
    </submittedName>
</protein>
<name>E4L8B3_9FIRM</name>
<accession>E4L8B3</accession>
<dbReference type="Proteomes" id="UP000004594">
    <property type="component" value="Unassembled WGS sequence"/>
</dbReference>
<reference evidence="1 2" key="1">
    <citation type="submission" date="2010-11" db="EMBL/GenBank/DDBJ databases">
        <authorList>
            <person name="Durkin A.S."/>
            <person name="Madupu R."/>
            <person name="Torralba M."/>
            <person name="Gillis M."/>
            <person name="Methe B."/>
            <person name="Sutton G."/>
            <person name="Nelson K.E."/>
        </authorList>
    </citation>
    <scope>NUCLEOTIDE SEQUENCE [LARGE SCALE GENOMIC DNA]</scope>
    <source>
        <strain evidence="1 2">UPII 345-E</strain>
    </source>
</reference>
<dbReference type="AlphaFoldDB" id="E4L8B3"/>
<evidence type="ECO:0000313" key="2">
    <source>
        <dbReference type="Proteomes" id="UP000004594"/>
    </source>
</evidence>
<dbReference type="InterPro" id="IPR006427">
    <property type="entry name" value="Portal_HK97"/>
</dbReference>
<dbReference type="RefSeq" id="WP_007554322.1">
    <property type="nucleotide sequence ID" value="NZ_AENT01000012.1"/>
</dbReference>
<sequence>MKILDKIGNFLGIKNEAVEDNPIILDFFQGGKINQTSDIGEITYFTCIKTLSESLGKLPIYLIDDNKNRVYTHDTVELLTTQPNSVNTPIQFFTYLEYCRNHYGNAYVYIENDRNGKFKGLYPLNPRFVTVQVNNSNKFTEQKYFYQYTDPKTQKAWYIMPEEMIHVKSWITTPDGLVGRSVREILATSLQGSKASQDFLNKLYQNGLTANAVIKYVGDLSEEAQLRLLSAVERQAKDNDRRLITLPIGFDISTLDLKLTDSQFYELKKYNSLQIASAFGLKPNHLNDYSKSSYANSASQNLSFYIDTLLYNVTLYEQEFNRKLLTKSDRQKGLKYKFNVAVILRGDPSQQAEIIQKLVMTGVYSINDARNLLDFASIENGDVHVVNGSMVDIKDIGIAYKSKGVKE</sequence>
<comment type="caution">
    <text evidence="1">The sequence shown here is derived from an EMBL/GenBank/DDBJ whole genome shotgun (WGS) entry which is preliminary data.</text>
</comment>
<dbReference type="InterPro" id="IPR006944">
    <property type="entry name" value="Phage/GTA_portal"/>
</dbReference>
<dbReference type="EMBL" id="AENT01000012">
    <property type="protein sequence ID" value="EFR42924.1"/>
    <property type="molecule type" value="Genomic_DNA"/>
</dbReference>
<gene>
    <name evidence="1" type="ORF">HMPREF9220_1096</name>
</gene>
<proteinExistence type="predicted"/>
<dbReference type="Pfam" id="PF04860">
    <property type="entry name" value="Phage_portal"/>
    <property type="match status" value="1"/>
</dbReference>
<dbReference type="NCBIfam" id="TIGR01537">
    <property type="entry name" value="portal_HK97"/>
    <property type="match status" value="1"/>
</dbReference>